<protein>
    <recommendedName>
        <fullName evidence="3">Sigma 1-type opioid receptor</fullName>
    </recommendedName>
</protein>
<proteinExistence type="predicted"/>
<organism evidence="1 2">
    <name type="scientific">Oesophagostomum dentatum</name>
    <name type="common">Nodular worm</name>
    <dbReference type="NCBI Taxonomy" id="61180"/>
    <lineage>
        <taxon>Eukaryota</taxon>
        <taxon>Metazoa</taxon>
        <taxon>Ecdysozoa</taxon>
        <taxon>Nematoda</taxon>
        <taxon>Chromadorea</taxon>
        <taxon>Rhabditida</taxon>
        <taxon>Rhabditina</taxon>
        <taxon>Rhabditomorpha</taxon>
        <taxon>Strongyloidea</taxon>
        <taxon>Strongylidae</taxon>
        <taxon>Oesophagostomum</taxon>
    </lineage>
</organism>
<dbReference type="OrthoDB" id="347124at2759"/>
<sequence length="94" mass="10573">NRWKFFCLGGNFRHGQFESYIYSFGSDSYVVCYGRGMMPLSGVWAATGALAHGEPFTLARLAYTYGHESFNQLSLALTNTFNYYKSKATGKTEL</sequence>
<dbReference type="Proteomes" id="UP000053660">
    <property type="component" value="Unassembled WGS sequence"/>
</dbReference>
<evidence type="ECO:0000313" key="1">
    <source>
        <dbReference type="EMBL" id="KHJ84231.1"/>
    </source>
</evidence>
<accession>A0A0B1SK24</accession>
<reference evidence="1 2" key="1">
    <citation type="submission" date="2014-03" db="EMBL/GenBank/DDBJ databases">
        <title>Draft genome of the hookworm Oesophagostomum dentatum.</title>
        <authorList>
            <person name="Mitreva M."/>
        </authorList>
    </citation>
    <scope>NUCLEOTIDE SEQUENCE [LARGE SCALE GENOMIC DNA]</scope>
    <source>
        <strain evidence="1 2">OD-Hann</strain>
    </source>
</reference>
<gene>
    <name evidence="1" type="ORF">OESDEN_16057</name>
</gene>
<name>A0A0B1SK24_OESDE</name>
<dbReference type="AlphaFoldDB" id="A0A0B1SK24"/>
<keyword evidence="2" id="KW-1185">Reference proteome</keyword>
<dbReference type="EMBL" id="KN569488">
    <property type="protein sequence ID" value="KHJ84231.1"/>
    <property type="molecule type" value="Genomic_DNA"/>
</dbReference>
<feature type="non-terminal residue" evidence="1">
    <location>
        <position position="1"/>
    </location>
</feature>
<evidence type="ECO:0000313" key="2">
    <source>
        <dbReference type="Proteomes" id="UP000053660"/>
    </source>
</evidence>
<evidence type="ECO:0008006" key="3">
    <source>
        <dbReference type="Google" id="ProtNLM"/>
    </source>
</evidence>